<reference evidence="3" key="1">
    <citation type="submission" date="2020-10" db="EMBL/GenBank/DDBJ databases">
        <authorList>
            <person name="Gilroy R."/>
        </authorList>
    </citation>
    <scope>NUCLEOTIDE SEQUENCE</scope>
    <source>
        <strain evidence="3">CHK181-108</strain>
    </source>
</reference>
<dbReference type="InterPro" id="IPR016624">
    <property type="entry name" value="UCP014753"/>
</dbReference>
<evidence type="ECO:0000313" key="3">
    <source>
        <dbReference type="EMBL" id="HIT85404.1"/>
    </source>
</evidence>
<dbReference type="InterPro" id="IPR049349">
    <property type="entry name" value="DUF2264_N"/>
</dbReference>
<reference evidence="3" key="2">
    <citation type="journal article" date="2021" name="PeerJ">
        <title>Extensive microbial diversity within the chicken gut microbiome revealed by metagenomics and culture.</title>
        <authorList>
            <person name="Gilroy R."/>
            <person name="Ravi A."/>
            <person name="Getino M."/>
            <person name="Pursley I."/>
            <person name="Horton D.L."/>
            <person name="Alikhan N.F."/>
            <person name="Baker D."/>
            <person name="Gharbi K."/>
            <person name="Hall N."/>
            <person name="Watson M."/>
            <person name="Adriaenssens E.M."/>
            <person name="Foster-Nyarko E."/>
            <person name="Jarju S."/>
            <person name="Secka A."/>
            <person name="Antonio M."/>
            <person name="Oren A."/>
            <person name="Chaudhuri R.R."/>
            <person name="La Ragione R."/>
            <person name="Hildebrand F."/>
            <person name="Pallen M.J."/>
        </authorList>
    </citation>
    <scope>NUCLEOTIDE SEQUENCE</scope>
    <source>
        <strain evidence="3">CHK181-108</strain>
    </source>
</reference>
<protein>
    <submittedName>
        <fullName evidence="3">DUF2264 domain-containing protein</fullName>
    </submittedName>
</protein>
<dbReference type="Pfam" id="PF20938">
    <property type="entry name" value="DUF2264_C"/>
    <property type="match status" value="1"/>
</dbReference>
<proteinExistence type="predicted"/>
<dbReference type="PANTHER" id="PTHR35339">
    <property type="entry name" value="LINALOOL DEHYDRATASE_ISOMERASE DOMAIN-CONTAINING PROTEIN"/>
    <property type="match status" value="1"/>
</dbReference>
<evidence type="ECO:0000259" key="2">
    <source>
        <dbReference type="Pfam" id="PF20938"/>
    </source>
</evidence>
<dbReference type="Proteomes" id="UP000824165">
    <property type="component" value="Unassembled WGS sequence"/>
</dbReference>
<dbReference type="EMBL" id="DVLU01000055">
    <property type="protein sequence ID" value="HIT85404.1"/>
    <property type="molecule type" value="Genomic_DNA"/>
</dbReference>
<name>A0A9D1H550_9FIRM</name>
<dbReference type="AlphaFoldDB" id="A0A9D1H550"/>
<dbReference type="PIRSF" id="PIRSF014753">
    <property type="entry name" value="UCP014753"/>
    <property type="match status" value="1"/>
</dbReference>
<feature type="domain" description="DUF2264" evidence="2">
    <location>
        <begin position="355"/>
        <end position="556"/>
    </location>
</feature>
<organism evidence="3 4">
    <name type="scientific">Candidatus Ornithomonoglobus intestinigallinarum</name>
    <dbReference type="NCBI Taxonomy" id="2840894"/>
    <lineage>
        <taxon>Bacteria</taxon>
        <taxon>Bacillati</taxon>
        <taxon>Bacillota</taxon>
        <taxon>Clostridia</taxon>
        <taxon>Candidatus Ornithomonoglobus</taxon>
    </lineage>
</organism>
<accession>A0A9D1H550</accession>
<sequence length="563" mass="64219">MELNTKKDFENILMSIVEPLKDKYTQKCAFLDLGGAFTWYENTAARMEAFARQLWGLVPYWAGGGKASPFAKIYAKGIAAGTDPESGEYWGDCHDGDQRFVEMAALAYGLLLTPERLWEPLSDSEKDNFAKWLYTINDHDIPLNNWRFFRVLVNTALRRLGREWSEEKLNADLETIESFYLGDGWYRDGANGQKDYYIAFAIHFYSLVYAVAEGKNDPKRAKLFRERAAEFAKQYIYWFADDGAAVPYGRSLTYRFAQLSFWSACLLADVRPFPIGVIKGIIVRGLNYWFDDPYIFDNGHVLNVGYRYSQLTMSENYNAPGSPYWSMKAFAFMALPDDHEFWSVKPLAMAPLKDVKKLEKADMLAARYRGAATLYPAGTLTDFYCGHMRYKYLKFAYSTVFGFSVPKSALGFFESAPDSTLSFELDERVFTRIRNNGFELLEDRLIIKWSPLKGIDVETEIIPTDYGHIRKHIVNSEYDCTAYDSGFAVSCKDEDMCVITEEERFASAKNVFSLCAVQSDTGSGMVVKVAPNTNLMSPKTAIPAIKYNIKKGENAFKTYIYEC</sequence>
<dbReference type="InterPro" id="IPR049237">
    <property type="entry name" value="DUF2264_C"/>
</dbReference>
<dbReference type="Pfam" id="PF10022">
    <property type="entry name" value="DUF2264"/>
    <property type="match status" value="1"/>
</dbReference>
<feature type="domain" description="DUF2264" evidence="1">
    <location>
        <begin position="5"/>
        <end position="346"/>
    </location>
</feature>
<evidence type="ECO:0000313" key="4">
    <source>
        <dbReference type="Proteomes" id="UP000824165"/>
    </source>
</evidence>
<evidence type="ECO:0000259" key="1">
    <source>
        <dbReference type="Pfam" id="PF10022"/>
    </source>
</evidence>
<gene>
    <name evidence="3" type="ORF">IAA60_05805</name>
</gene>
<dbReference type="PANTHER" id="PTHR35339:SF4">
    <property type="entry name" value="LINALOOL DEHYDRATASE_ISOMERASE DOMAIN-CONTAINING PROTEIN"/>
    <property type="match status" value="1"/>
</dbReference>
<comment type="caution">
    <text evidence="3">The sequence shown here is derived from an EMBL/GenBank/DDBJ whole genome shotgun (WGS) entry which is preliminary data.</text>
</comment>